<feature type="transmembrane region" description="Helical" evidence="6">
    <location>
        <begin position="299"/>
        <end position="322"/>
    </location>
</feature>
<feature type="domain" description="NADH:quinone oxidoreductase/Mrp antiporter transmembrane" evidence="7">
    <location>
        <begin position="114"/>
        <end position="344"/>
    </location>
</feature>
<feature type="transmembrane region" description="Helical" evidence="6">
    <location>
        <begin position="117"/>
        <end position="136"/>
    </location>
</feature>
<dbReference type="PANTHER" id="PTHR42703">
    <property type="entry name" value="NADH DEHYDROGENASE"/>
    <property type="match status" value="1"/>
</dbReference>
<feature type="transmembrane region" description="Helical" evidence="6">
    <location>
        <begin position="372"/>
        <end position="392"/>
    </location>
</feature>
<accession>A3MXV3</accession>
<dbReference type="InterPro" id="IPR050586">
    <property type="entry name" value="CPA3_Na-H_Antiporter_D"/>
</dbReference>
<feature type="transmembrane region" description="Helical" evidence="6">
    <location>
        <begin position="173"/>
        <end position="200"/>
    </location>
</feature>
<comment type="subcellular location">
    <subcellularLocation>
        <location evidence="1">Cell membrane</location>
        <topology evidence="1">Multi-pass membrane protein</topology>
    </subcellularLocation>
</comment>
<dbReference type="Proteomes" id="UP000001431">
    <property type="component" value="Chromosome"/>
</dbReference>
<feature type="transmembrane region" description="Helical" evidence="6">
    <location>
        <begin position="212"/>
        <end position="229"/>
    </location>
</feature>
<dbReference type="InterPro" id="IPR001750">
    <property type="entry name" value="ND/Mrp_TM"/>
</dbReference>
<evidence type="ECO:0000256" key="4">
    <source>
        <dbReference type="ARBA" id="ARBA00022989"/>
    </source>
</evidence>
<feature type="transmembrane region" description="Helical" evidence="6">
    <location>
        <begin position="94"/>
        <end position="111"/>
    </location>
</feature>
<dbReference type="Pfam" id="PF00361">
    <property type="entry name" value="Proton_antipo_M"/>
    <property type="match status" value="1"/>
</dbReference>
<dbReference type="AlphaFoldDB" id="A3MXV3"/>
<reference evidence="8" key="1">
    <citation type="submission" date="2007-02" db="EMBL/GenBank/DDBJ databases">
        <title>Complete sequence of Pyrobaculum calidifontis JCM 11548.</title>
        <authorList>
            <consortium name="US DOE Joint Genome Institute"/>
            <person name="Copeland A."/>
            <person name="Lucas S."/>
            <person name="Lapidus A."/>
            <person name="Barry K."/>
            <person name="Glavina del Rio T."/>
            <person name="Dalin E."/>
            <person name="Tice H."/>
            <person name="Pitluck S."/>
            <person name="Chain P."/>
            <person name="Malfatti S."/>
            <person name="Shin M."/>
            <person name="Vergez L."/>
            <person name="Schmutz J."/>
            <person name="Larimer F."/>
            <person name="Land M."/>
            <person name="Hauser L."/>
            <person name="Kyrpides N."/>
            <person name="Mikhailova N."/>
            <person name="Cozen A.E."/>
            <person name="Fitz-Gibbon S.T."/>
            <person name="House C.H."/>
            <person name="Saltikov C."/>
            <person name="Lowe T.M."/>
            <person name="Richardson P."/>
        </authorList>
    </citation>
    <scope>NUCLEOTIDE SEQUENCE [LARGE SCALE GENOMIC DNA]</scope>
    <source>
        <strain evidence="8">JCM 11548</strain>
    </source>
</reference>
<feature type="transmembrane region" description="Helical" evidence="6">
    <location>
        <begin position="65"/>
        <end position="82"/>
    </location>
</feature>
<evidence type="ECO:0000256" key="6">
    <source>
        <dbReference type="SAM" id="Phobius"/>
    </source>
</evidence>
<feature type="transmembrane region" description="Helical" evidence="6">
    <location>
        <begin position="241"/>
        <end position="258"/>
    </location>
</feature>
<dbReference type="STRING" id="410359.Pcal_2055"/>
<evidence type="ECO:0000256" key="5">
    <source>
        <dbReference type="ARBA" id="ARBA00023136"/>
    </source>
</evidence>
<name>A3MXV3_PYRCJ</name>
<dbReference type="KEGG" id="pcl:Pcal_2055"/>
<organism evidence="8 9">
    <name type="scientific">Pyrobaculum calidifontis (strain DSM 21063 / JCM 11548 / VA1)</name>
    <dbReference type="NCBI Taxonomy" id="410359"/>
    <lineage>
        <taxon>Archaea</taxon>
        <taxon>Thermoproteota</taxon>
        <taxon>Thermoprotei</taxon>
        <taxon>Thermoproteales</taxon>
        <taxon>Thermoproteaceae</taxon>
        <taxon>Pyrobaculum</taxon>
    </lineage>
</organism>
<sequence length="436" mass="47621">MYSLYFLLATLLSSILALAAVRFGRWAAVASVATMALYFGVVERTVLATLPYVGEVAFSLTADKWPFATVSIVLGLITALYAQRYLEHLGAERWYYMVHAFYVLSFVWIVAFENLIFVFLALELSIITSFLLIWYFGYGNRRVVGILYFLWAQVGSILFLVGVALAGKFDADVFQAAGVASLLVLVGLLVKMGTLGVHFWLPYAHAEAPTPLSALLSPVHVGLMAYWIWRLKEGAHWPLDALYLYGLATAVYGSLLVFREMDIKRALADSTIANMGLLVAAAAMPKYQVAPHLPPLDYLATAVLFVGHAFAKAAGFMLSGIYIVKLHTRELDKLVWDTSALALAVLTFVALSGVFGIVLVGKALLAMGLPHSLSAAALLILALFSTALYNFYILNRVYKAGSGPLDAPRDMYIPTLATALAPYALLAAVPWLLWSL</sequence>
<proteinExistence type="predicted"/>
<keyword evidence="5 6" id="KW-0472">Membrane</keyword>
<dbReference type="HOGENOM" id="CLU_627927_0_0_2"/>
<keyword evidence="3 6" id="KW-0812">Transmembrane</keyword>
<gene>
    <name evidence="8" type="ordered locus">Pcal_2055</name>
</gene>
<evidence type="ECO:0000313" key="8">
    <source>
        <dbReference type="EMBL" id="ABO09470.1"/>
    </source>
</evidence>
<dbReference type="eggNOG" id="arCOG01537">
    <property type="taxonomic scope" value="Archaea"/>
</dbReference>
<dbReference type="PANTHER" id="PTHR42703:SF1">
    <property type="entry name" value="NA(+)_H(+) ANTIPORTER SUBUNIT D1"/>
    <property type="match status" value="1"/>
</dbReference>
<keyword evidence="9" id="KW-1185">Reference proteome</keyword>
<evidence type="ECO:0000313" key="9">
    <source>
        <dbReference type="Proteomes" id="UP000001431"/>
    </source>
</evidence>
<feature type="transmembrane region" description="Helical" evidence="6">
    <location>
        <begin position="148"/>
        <end position="167"/>
    </location>
</feature>
<dbReference type="GeneID" id="4910094"/>
<keyword evidence="2" id="KW-1003">Cell membrane</keyword>
<feature type="transmembrane region" description="Helical" evidence="6">
    <location>
        <begin position="334"/>
        <end position="360"/>
    </location>
</feature>
<dbReference type="OrthoDB" id="19089at2157"/>
<dbReference type="EMBL" id="CP000561">
    <property type="protein sequence ID" value="ABO09470.1"/>
    <property type="molecule type" value="Genomic_DNA"/>
</dbReference>
<evidence type="ECO:0000256" key="1">
    <source>
        <dbReference type="ARBA" id="ARBA00004651"/>
    </source>
</evidence>
<evidence type="ECO:0000259" key="7">
    <source>
        <dbReference type="Pfam" id="PF00361"/>
    </source>
</evidence>
<protein>
    <submittedName>
        <fullName evidence="8">NADH/Ubiquinone/plastoquinone (Complex I)</fullName>
    </submittedName>
</protein>
<dbReference type="GO" id="GO:0005886">
    <property type="term" value="C:plasma membrane"/>
    <property type="evidence" value="ECO:0007669"/>
    <property type="project" value="UniProtKB-SubCell"/>
</dbReference>
<keyword evidence="4 6" id="KW-1133">Transmembrane helix</keyword>
<feature type="transmembrane region" description="Helical" evidence="6">
    <location>
        <begin position="270"/>
        <end position="287"/>
    </location>
</feature>
<evidence type="ECO:0000256" key="3">
    <source>
        <dbReference type="ARBA" id="ARBA00022692"/>
    </source>
</evidence>
<evidence type="ECO:0000256" key="2">
    <source>
        <dbReference type="ARBA" id="ARBA00022475"/>
    </source>
</evidence>
<feature type="transmembrane region" description="Helical" evidence="6">
    <location>
        <begin position="412"/>
        <end position="434"/>
    </location>
</feature>
<dbReference type="RefSeq" id="WP_011850728.1">
    <property type="nucleotide sequence ID" value="NC_009073.1"/>
</dbReference>